<evidence type="ECO:0000313" key="3">
    <source>
        <dbReference type="EMBL" id="QHU07589.1"/>
    </source>
</evidence>
<keyword evidence="1" id="KW-0472">Membrane</keyword>
<sequence>MEKIYLVTYATHSEGLFDKLTKNEFNKKIDVVGWNTKFRDYFDKINELIKYINTKNDNDIIVYLDGFDSLININFTDNELKKLFLSYKTNILISKDPINLLLIDNKSIGKELYNINFGKYENDILPNMGMFMGYVKYLKLLFNCMIKQNNEDDQKALNKCYNSNIKIDTENKIFINTKYNDYIKNKNNINSIFVSFPFGNTNTKYDNKRIRRFIFKENINYILIFILFILITILLIKKFFKKIKS</sequence>
<organism evidence="3">
    <name type="scientific">viral metagenome</name>
    <dbReference type="NCBI Taxonomy" id="1070528"/>
    <lineage>
        <taxon>unclassified sequences</taxon>
        <taxon>metagenomes</taxon>
        <taxon>organismal metagenomes</taxon>
    </lineage>
</organism>
<protein>
    <recommendedName>
        <fullName evidence="2">PLOD1-3-like GT domain-containing protein</fullName>
    </recommendedName>
</protein>
<feature type="transmembrane region" description="Helical" evidence="1">
    <location>
        <begin position="219"/>
        <end position="236"/>
    </location>
</feature>
<keyword evidence="1" id="KW-1133">Transmembrane helix</keyword>
<proteinExistence type="predicted"/>
<feature type="domain" description="PLOD1-3-like GT" evidence="2">
    <location>
        <begin position="2"/>
        <end position="177"/>
    </location>
</feature>
<keyword evidence="1" id="KW-0812">Transmembrane</keyword>
<accession>A0A6C0JPT6</accession>
<name>A0A6C0JPT6_9ZZZZ</name>
<dbReference type="EMBL" id="MN740684">
    <property type="protein sequence ID" value="QHU07589.1"/>
    <property type="molecule type" value="Genomic_DNA"/>
</dbReference>
<dbReference type="Pfam" id="PF25342">
    <property type="entry name" value="GT_PLOD"/>
    <property type="match status" value="1"/>
</dbReference>
<dbReference type="InterPro" id="IPR057589">
    <property type="entry name" value="GT_PLOD"/>
</dbReference>
<evidence type="ECO:0000256" key="1">
    <source>
        <dbReference type="SAM" id="Phobius"/>
    </source>
</evidence>
<dbReference type="CDD" id="cd22997">
    <property type="entry name" value="GT_LH"/>
    <property type="match status" value="1"/>
</dbReference>
<dbReference type="AlphaFoldDB" id="A0A6C0JPT6"/>
<evidence type="ECO:0000259" key="2">
    <source>
        <dbReference type="Pfam" id="PF25342"/>
    </source>
</evidence>
<reference evidence="3" key="1">
    <citation type="journal article" date="2020" name="Nature">
        <title>Giant virus diversity and host interactions through global metagenomics.</title>
        <authorList>
            <person name="Schulz F."/>
            <person name="Roux S."/>
            <person name="Paez-Espino D."/>
            <person name="Jungbluth S."/>
            <person name="Walsh D.A."/>
            <person name="Denef V.J."/>
            <person name="McMahon K.D."/>
            <person name="Konstantinidis K.T."/>
            <person name="Eloe-Fadrosh E.A."/>
            <person name="Kyrpides N.C."/>
            <person name="Woyke T."/>
        </authorList>
    </citation>
    <scope>NUCLEOTIDE SEQUENCE</scope>
    <source>
        <strain evidence="3">GVMAG-S-1040241-154</strain>
    </source>
</reference>